<keyword evidence="1" id="KW-0472">Membrane</keyword>
<evidence type="ECO:0000313" key="2">
    <source>
        <dbReference type="EMBL" id="SDC77473.1"/>
    </source>
</evidence>
<evidence type="ECO:0000256" key="1">
    <source>
        <dbReference type="SAM" id="Phobius"/>
    </source>
</evidence>
<dbReference type="RefSeq" id="WP_091449874.1">
    <property type="nucleotide sequence ID" value="NZ_FMZZ01000004.1"/>
</dbReference>
<gene>
    <name evidence="2" type="ORF">SAMN05216174_104214</name>
</gene>
<dbReference type="Proteomes" id="UP000199501">
    <property type="component" value="Unassembled WGS sequence"/>
</dbReference>
<dbReference type="OrthoDB" id="5188615at2"/>
<sequence length="177" mass="19533">MTVHVFVDESRRGSTYLLAAVLIPPTQLTSVRVLMRKMCLPGERRVHFQAEQDSRRRLIIGRLVEAGLQGRIYLGAGRPDRVRAACLTALVEDIVKANAYRLVVESRDAAGDRLDRAVIHRALANAGTAPLAYEHLRGHEDPNLAVADAIGWAFGAGGDWRRRVHPAIDQVTDLGRV</sequence>
<feature type="transmembrane region" description="Helical" evidence="1">
    <location>
        <begin position="16"/>
        <end position="35"/>
    </location>
</feature>
<keyword evidence="1" id="KW-1133">Transmembrane helix</keyword>
<keyword evidence="1" id="KW-0812">Transmembrane</keyword>
<evidence type="ECO:0000313" key="3">
    <source>
        <dbReference type="Proteomes" id="UP000199501"/>
    </source>
</evidence>
<dbReference type="EMBL" id="FMZZ01000004">
    <property type="protein sequence ID" value="SDC77473.1"/>
    <property type="molecule type" value="Genomic_DNA"/>
</dbReference>
<accession>A0A1G6PBD5</accession>
<protein>
    <recommendedName>
        <fullName evidence="4">DUF3800 domain-containing protein</fullName>
    </recommendedName>
</protein>
<name>A0A1G6PBD5_9PSEU</name>
<keyword evidence="3" id="KW-1185">Reference proteome</keyword>
<reference evidence="3" key="1">
    <citation type="submission" date="2016-10" db="EMBL/GenBank/DDBJ databases">
        <authorList>
            <person name="Varghese N."/>
            <person name="Submissions S."/>
        </authorList>
    </citation>
    <scope>NUCLEOTIDE SEQUENCE [LARGE SCALE GENOMIC DNA]</scope>
    <source>
        <strain evidence="3">IBRC-M 10403</strain>
    </source>
</reference>
<evidence type="ECO:0008006" key="4">
    <source>
        <dbReference type="Google" id="ProtNLM"/>
    </source>
</evidence>
<dbReference type="STRING" id="1271860.SAMN05216174_104214"/>
<proteinExistence type="predicted"/>
<dbReference type="AlphaFoldDB" id="A0A1G6PBD5"/>
<organism evidence="2 3">
    <name type="scientific">Actinokineospora iranica</name>
    <dbReference type="NCBI Taxonomy" id="1271860"/>
    <lineage>
        <taxon>Bacteria</taxon>
        <taxon>Bacillati</taxon>
        <taxon>Actinomycetota</taxon>
        <taxon>Actinomycetes</taxon>
        <taxon>Pseudonocardiales</taxon>
        <taxon>Pseudonocardiaceae</taxon>
        <taxon>Actinokineospora</taxon>
    </lineage>
</organism>